<evidence type="ECO:0000313" key="4">
    <source>
        <dbReference type="Proteomes" id="UP000092377"/>
    </source>
</evidence>
<gene>
    <name evidence="3" type="ORF">AYY18_05380</name>
</gene>
<keyword evidence="1" id="KW-0732">Signal</keyword>
<dbReference type="OrthoDB" id="6466883at2"/>
<feature type="signal peptide" evidence="1">
    <location>
        <begin position="1"/>
        <end position="22"/>
    </location>
</feature>
<sequence>MFVLKNKVIISALFMFSTNAFSVDEIIPEVPESTELSGSINFKGTITDSSCDIKDQDVELGTHSVTVLKEKGNNTPPVDFNINIENCSLSMDSLVLRMSGQSHQDDNNVFALDAGEQSAKSVGIVIKTKEGDVILPAGSNRNIPIRKDTRDYSLSYVAHYQATGLAEMGKANATVNYTVTYN</sequence>
<dbReference type="InterPro" id="IPR050263">
    <property type="entry name" value="Bact_Fimbrial_Adh_Pro"/>
</dbReference>
<reference evidence="4" key="1">
    <citation type="submission" date="2016-06" db="EMBL/GenBank/DDBJ databases">
        <authorList>
            <person name="Butler K."/>
        </authorList>
    </citation>
    <scope>NUCLEOTIDE SEQUENCE [LARGE SCALE GENOMIC DNA]</scope>
    <source>
        <strain evidence="4">GCSL-Mp20</strain>
    </source>
</reference>
<evidence type="ECO:0000313" key="3">
    <source>
        <dbReference type="EMBL" id="OBU07660.1"/>
    </source>
</evidence>
<dbReference type="InterPro" id="IPR000259">
    <property type="entry name" value="Adhesion_dom_fimbrial"/>
</dbReference>
<proteinExistence type="predicted"/>
<dbReference type="GO" id="GO:0009289">
    <property type="term" value="C:pilus"/>
    <property type="evidence" value="ECO:0007669"/>
    <property type="project" value="InterPro"/>
</dbReference>
<organism evidence="3 4">
    <name type="scientific">Morganella psychrotolerans</name>
    <dbReference type="NCBI Taxonomy" id="368603"/>
    <lineage>
        <taxon>Bacteria</taxon>
        <taxon>Pseudomonadati</taxon>
        <taxon>Pseudomonadota</taxon>
        <taxon>Gammaproteobacteria</taxon>
        <taxon>Enterobacterales</taxon>
        <taxon>Morganellaceae</taxon>
        <taxon>Morganella</taxon>
    </lineage>
</organism>
<dbReference type="PANTHER" id="PTHR33420">
    <property type="entry name" value="FIMBRIAL SUBUNIT ELFA-RELATED"/>
    <property type="match status" value="1"/>
</dbReference>
<keyword evidence="4" id="KW-1185">Reference proteome</keyword>
<dbReference type="PANTHER" id="PTHR33420:SF32">
    <property type="entry name" value="FIMBRIAL-LIKE PROTEIN"/>
    <property type="match status" value="1"/>
</dbReference>
<name>A0A1B8HF21_9GAMM</name>
<dbReference type="SUPFAM" id="SSF49401">
    <property type="entry name" value="Bacterial adhesins"/>
    <property type="match status" value="1"/>
</dbReference>
<dbReference type="AlphaFoldDB" id="A0A1B8HF21"/>
<dbReference type="Proteomes" id="UP000092377">
    <property type="component" value="Unassembled WGS sequence"/>
</dbReference>
<protein>
    <recommendedName>
        <fullName evidence="2">Fimbrial-type adhesion domain-containing protein</fullName>
    </recommendedName>
</protein>
<feature type="domain" description="Fimbrial-type adhesion" evidence="2">
    <location>
        <begin position="40"/>
        <end position="181"/>
    </location>
</feature>
<feature type="chain" id="PRO_5008609599" description="Fimbrial-type adhesion domain-containing protein" evidence="1">
    <location>
        <begin position="23"/>
        <end position="182"/>
    </location>
</feature>
<accession>A0A1B8HF21</accession>
<comment type="caution">
    <text evidence="3">The sequence shown here is derived from an EMBL/GenBank/DDBJ whole genome shotgun (WGS) entry which is preliminary data.</text>
</comment>
<dbReference type="RefSeq" id="WP_067402691.1">
    <property type="nucleotide sequence ID" value="NZ_LZEY01000023.1"/>
</dbReference>
<dbReference type="InterPro" id="IPR036937">
    <property type="entry name" value="Adhesion_dom_fimbrial_sf"/>
</dbReference>
<dbReference type="Gene3D" id="2.60.40.1090">
    <property type="entry name" value="Fimbrial-type adhesion domain"/>
    <property type="match status" value="1"/>
</dbReference>
<dbReference type="InterPro" id="IPR008966">
    <property type="entry name" value="Adhesion_dom_sf"/>
</dbReference>
<evidence type="ECO:0000259" key="2">
    <source>
        <dbReference type="Pfam" id="PF00419"/>
    </source>
</evidence>
<dbReference type="EMBL" id="LZEY01000023">
    <property type="protein sequence ID" value="OBU07660.1"/>
    <property type="molecule type" value="Genomic_DNA"/>
</dbReference>
<evidence type="ECO:0000256" key="1">
    <source>
        <dbReference type="SAM" id="SignalP"/>
    </source>
</evidence>
<dbReference type="Pfam" id="PF00419">
    <property type="entry name" value="Fimbrial"/>
    <property type="match status" value="1"/>
</dbReference>
<dbReference type="GO" id="GO:0043709">
    <property type="term" value="P:cell adhesion involved in single-species biofilm formation"/>
    <property type="evidence" value="ECO:0007669"/>
    <property type="project" value="TreeGrafter"/>
</dbReference>